<reference evidence="1" key="1">
    <citation type="journal article" date="2014" name="Front. Microbiol.">
        <title>High frequency of phylogenetically diverse reductive dehalogenase-homologous genes in deep subseafloor sedimentary metagenomes.</title>
        <authorList>
            <person name="Kawai M."/>
            <person name="Futagami T."/>
            <person name="Toyoda A."/>
            <person name="Takaki Y."/>
            <person name="Nishi S."/>
            <person name="Hori S."/>
            <person name="Arai W."/>
            <person name="Tsubouchi T."/>
            <person name="Morono Y."/>
            <person name="Uchiyama I."/>
            <person name="Ito T."/>
            <person name="Fujiyama A."/>
            <person name="Inagaki F."/>
            <person name="Takami H."/>
        </authorList>
    </citation>
    <scope>NUCLEOTIDE SEQUENCE</scope>
    <source>
        <strain evidence="1">Expedition CK06-06</strain>
    </source>
</reference>
<dbReference type="EMBL" id="BARS01018673">
    <property type="protein sequence ID" value="GAF97035.1"/>
    <property type="molecule type" value="Genomic_DNA"/>
</dbReference>
<comment type="caution">
    <text evidence="1">The sequence shown here is derived from an EMBL/GenBank/DDBJ whole genome shotgun (WGS) entry which is preliminary data.</text>
</comment>
<sequence>MVKYLIITAIVFLMAPIVGCSEGNSLREVTTKAITATLGAQSYRASAVETYTADGETFEG</sequence>
<feature type="non-terminal residue" evidence="1">
    <location>
        <position position="60"/>
    </location>
</feature>
<gene>
    <name evidence="1" type="ORF">S01H1_30352</name>
</gene>
<name>X0V8T5_9ZZZZ</name>
<organism evidence="1">
    <name type="scientific">marine sediment metagenome</name>
    <dbReference type="NCBI Taxonomy" id="412755"/>
    <lineage>
        <taxon>unclassified sequences</taxon>
        <taxon>metagenomes</taxon>
        <taxon>ecological metagenomes</taxon>
    </lineage>
</organism>
<protein>
    <submittedName>
        <fullName evidence="1">Uncharacterized protein</fullName>
    </submittedName>
</protein>
<proteinExistence type="predicted"/>
<accession>X0V8T5</accession>
<dbReference type="AlphaFoldDB" id="X0V8T5"/>
<evidence type="ECO:0000313" key="1">
    <source>
        <dbReference type="EMBL" id="GAF97035.1"/>
    </source>
</evidence>